<evidence type="ECO:0000256" key="1">
    <source>
        <dbReference type="ARBA" id="ARBA00022729"/>
    </source>
</evidence>
<dbReference type="Gene3D" id="2.60.40.760">
    <property type="entry name" value="Expansin, cellulose-binding-like domain"/>
    <property type="match status" value="1"/>
</dbReference>
<dbReference type="InterPro" id="IPR007112">
    <property type="entry name" value="Expansin/allergen_DPBB_dom"/>
</dbReference>
<dbReference type="AlphaFoldDB" id="A0A1H8AKM8"/>
<dbReference type="InterPro" id="IPR036749">
    <property type="entry name" value="Expansin_CBD_sf"/>
</dbReference>
<name>A0A1H8AKM8_STIAU</name>
<accession>A0A1H8AKM8</accession>
<dbReference type="InterPro" id="IPR051477">
    <property type="entry name" value="Expansin_CellWall"/>
</dbReference>
<evidence type="ECO:0000313" key="3">
    <source>
        <dbReference type="EMBL" id="SEM71181.1"/>
    </source>
</evidence>
<dbReference type="RefSeq" id="WP_075010024.1">
    <property type="nucleotide sequence ID" value="NZ_FOAP01000021.1"/>
</dbReference>
<dbReference type="InterPro" id="IPR009009">
    <property type="entry name" value="RlpA-like_DPBB"/>
</dbReference>
<dbReference type="InterPro" id="IPR007117">
    <property type="entry name" value="Expansin_CBD"/>
</dbReference>
<dbReference type="CDD" id="cd22272">
    <property type="entry name" value="DPBB_EXLX1-like"/>
    <property type="match status" value="1"/>
</dbReference>
<dbReference type="PANTHER" id="PTHR31836:SF21">
    <property type="entry name" value="EXPANSIN-LIKE PROTEIN 7"/>
    <property type="match status" value="1"/>
</dbReference>
<dbReference type="PROSITE" id="PS51257">
    <property type="entry name" value="PROKAR_LIPOPROTEIN"/>
    <property type="match status" value="1"/>
</dbReference>
<dbReference type="OrthoDB" id="5499927at2"/>
<keyword evidence="4" id="KW-1185">Reference proteome</keyword>
<dbReference type="EMBL" id="FOAP01000021">
    <property type="protein sequence ID" value="SEM71181.1"/>
    <property type="molecule type" value="Genomic_DNA"/>
</dbReference>
<dbReference type="SUPFAM" id="SSF49590">
    <property type="entry name" value="PHL pollen allergen"/>
    <property type="match status" value="1"/>
</dbReference>
<dbReference type="InterPro" id="IPR049818">
    <property type="entry name" value="Expansin_EXLX1-like"/>
</dbReference>
<dbReference type="InterPro" id="IPR036908">
    <property type="entry name" value="RlpA-like_sf"/>
</dbReference>
<evidence type="ECO:0000313" key="4">
    <source>
        <dbReference type="Proteomes" id="UP000182719"/>
    </source>
</evidence>
<feature type="domain" description="Expansin-like EG45" evidence="2">
    <location>
        <begin position="58"/>
        <end position="147"/>
    </location>
</feature>
<proteinExistence type="predicted"/>
<dbReference type="Proteomes" id="UP000182719">
    <property type="component" value="Unassembled WGS sequence"/>
</dbReference>
<dbReference type="PANTHER" id="PTHR31836">
    <property type="match status" value="1"/>
</dbReference>
<dbReference type="Pfam" id="PF03330">
    <property type="entry name" value="DPBB_1"/>
    <property type="match status" value="1"/>
</dbReference>
<keyword evidence="1" id="KW-0732">Signal</keyword>
<dbReference type="NCBIfam" id="NF041144">
    <property type="entry name" value="expansin_EXLX1"/>
    <property type="match status" value="1"/>
</dbReference>
<gene>
    <name evidence="3" type="ORF">SAMN05444354_121108</name>
</gene>
<protein>
    <submittedName>
        <fullName evidence="3">Peptidoglycan-binding domain-containing protein, expansin</fullName>
    </submittedName>
</protein>
<reference evidence="4" key="1">
    <citation type="submission" date="2016-10" db="EMBL/GenBank/DDBJ databases">
        <authorList>
            <person name="Varghese N."/>
            <person name="Submissions S."/>
        </authorList>
    </citation>
    <scope>NUCLEOTIDE SEQUENCE [LARGE SCALE GENOMIC DNA]</scope>
    <source>
        <strain evidence="4">DSM 17044</strain>
    </source>
</reference>
<evidence type="ECO:0000259" key="2">
    <source>
        <dbReference type="PROSITE" id="PS50842"/>
    </source>
</evidence>
<dbReference type="Pfam" id="PF01357">
    <property type="entry name" value="Expansin_C"/>
    <property type="match status" value="1"/>
</dbReference>
<dbReference type="PROSITE" id="PS50842">
    <property type="entry name" value="EXPANSIN_EG45"/>
    <property type="match status" value="1"/>
</dbReference>
<organism evidence="3 4">
    <name type="scientific">Stigmatella aurantiaca</name>
    <dbReference type="NCBI Taxonomy" id="41"/>
    <lineage>
        <taxon>Bacteria</taxon>
        <taxon>Pseudomonadati</taxon>
        <taxon>Myxococcota</taxon>
        <taxon>Myxococcia</taxon>
        <taxon>Myxococcales</taxon>
        <taxon>Cystobacterineae</taxon>
        <taxon>Archangiaceae</taxon>
        <taxon>Stigmatella</taxon>
    </lineage>
</organism>
<dbReference type="SUPFAM" id="SSF50685">
    <property type="entry name" value="Barwin-like endoglucanases"/>
    <property type="match status" value="1"/>
</dbReference>
<sequence>MRIELFSLRNLTAVCLLGLTACSSSEDDTGFTNDPNGEVRALGDFKQGIATWYEATGAGHCGYDASPEDMDVAAMNAPQFANSAVCGSCAEVEGPQGTVRVRIVDSCPECASGHLDLSKQAFEKIAPLKDGRVTTRWRPVTCAVKGSMRYHIKEGSSKDWTAIQVRNHRYPIAKLELQGATGDWMEMKRENYNYFTSAPRVDLRPLRLRVTASDGQRLEDSVPRIEAKSLFEGTAQFPLK</sequence>
<dbReference type="Gene3D" id="2.40.40.10">
    <property type="entry name" value="RlpA-like domain"/>
    <property type="match status" value="1"/>
</dbReference>